<feature type="compositionally biased region" description="Basic residues" evidence="1">
    <location>
        <begin position="214"/>
        <end position="235"/>
    </location>
</feature>
<feature type="compositionally biased region" description="Low complexity" evidence="1">
    <location>
        <begin position="74"/>
        <end position="88"/>
    </location>
</feature>
<feature type="compositionally biased region" description="Basic and acidic residues" evidence="1">
    <location>
        <begin position="89"/>
        <end position="98"/>
    </location>
</feature>
<feature type="compositionally biased region" description="Basic residues" evidence="1">
    <location>
        <begin position="49"/>
        <end position="73"/>
    </location>
</feature>
<protein>
    <submittedName>
        <fullName evidence="2">Hydroxymethylpyrimidine ABC transporter, transmembrane component</fullName>
    </submittedName>
</protein>
<reference evidence="2" key="1">
    <citation type="submission" date="2020-02" db="EMBL/GenBank/DDBJ databases">
        <authorList>
            <person name="Meier V. D."/>
        </authorList>
    </citation>
    <scope>NUCLEOTIDE SEQUENCE</scope>
    <source>
        <strain evidence="2">AVDCRST_MAG13</strain>
    </source>
</reference>
<accession>A0A6J4SQ38</accession>
<dbReference type="AlphaFoldDB" id="A0A6J4SQ38"/>
<dbReference type="EMBL" id="CADCVO010000357">
    <property type="protein sequence ID" value="CAA9500531.1"/>
    <property type="molecule type" value="Genomic_DNA"/>
</dbReference>
<keyword evidence="2" id="KW-0472">Membrane</keyword>
<organism evidence="2">
    <name type="scientific">uncultured Solirubrobacteraceae bacterium</name>
    <dbReference type="NCBI Taxonomy" id="1162706"/>
    <lineage>
        <taxon>Bacteria</taxon>
        <taxon>Bacillati</taxon>
        <taxon>Actinomycetota</taxon>
        <taxon>Thermoleophilia</taxon>
        <taxon>Solirubrobacterales</taxon>
        <taxon>Solirubrobacteraceae</taxon>
        <taxon>environmental samples</taxon>
    </lineage>
</organism>
<proteinExistence type="predicted"/>
<evidence type="ECO:0000313" key="2">
    <source>
        <dbReference type="EMBL" id="CAA9500531.1"/>
    </source>
</evidence>
<feature type="compositionally biased region" description="Low complexity" evidence="1">
    <location>
        <begin position="135"/>
        <end position="149"/>
    </location>
</feature>
<evidence type="ECO:0000256" key="1">
    <source>
        <dbReference type="SAM" id="MobiDB-lite"/>
    </source>
</evidence>
<feature type="region of interest" description="Disordered" evidence="1">
    <location>
        <begin position="1"/>
        <end position="251"/>
    </location>
</feature>
<name>A0A6J4SQ38_9ACTN</name>
<feature type="compositionally biased region" description="Basic residues" evidence="1">
    <location>
        <begin position="1"/>
        <end position="15"/>
    </location>
</feature>
<keyword evidence="2" id="KW-0812">Transmembrane</keyword>
<sequence length="251" mass="27715">ARRPPRRRPARRLGALRRLGPGGRAHPPRPERRGRLPVGGPRAAVGELHRHRAGHRDRAGARRRRRGPRRRGAPRVADPAPGAVARAARLPDDPDRPHRAAARRVVRVRPAPPPGHRRARLLLPRGRGDGGRPGLRGPRGAQAPALLRRLPPPGPALPRASRRPALPLHGRAAGRGRRGDRRGARRDGRRRGAPRRPGAHHRRQHRPARDRARLRGGRRPHPLRPRPVRGARARRAPAAPVGLPTPRTPHV</sequence>
<feature type="non-terminal residue" evidence="2">
    <location>
        <position position="251"/>
    </location>
</feature>
<feature type="non-terminal residue" evidence="2">
    <location>
        <position position="1"/>
    </location>
</feature>
<feature type="compositionally biased region" description="Basic residues" evidence="1">
    <location>
        <begin position="187"/>
        <end position="206"/>
    </location>
</feature>
<feature type="compositionally biased region" description="Low complexity" evidence="1">
    <location>
        <begin position="157"/>
        <end position="171"/>
    </location>
</feature>
<gene>
    <name evidence="2" type="ORF">AVDCRST_MAG13-2219</name>
</gene>